<sequence>MLNHKVLACFYNIRLDAMDCGTSCLRQTKRDFIIGWQKVSRS</sequence>
<proteinExistence type="predicted"/>
<dbReference type="EMBL" id="JGCY01000403">
    <property type="protein sequence ID" value="EXY72542.1"/>
    <property type="molecule type" value="Genomic_DNA"/>
</dbReference>
<dbReference type="Proteomes" id="UP000020529">
    <property type="component" value="Unassembled WGS sequence"/>
</dbReference>
<reference evidence="1 2" key="1">
    <citation type="submission" date="2014-02" db="EMBL/GenBank/DDBJ databases">
        <authorList>
            <person name="Sears C."/>
            <person name="Carroll K."/>
            <person name="Sack B.R."/>
            <person name="Qadri F."/>
            <person name="Myers L.L."/>
            <person name="Chung G.-T."/>
            <person name="Escheverria P."/>
            <person name="Fraser C.M."/>
            <person name="Sadzewicz L."/>
            <person name="Shefchek K.A."/>
            <person name="Tallon L."/>
            <person name="Das S.P."/>
            <person name="Daugherty S."/>
            <person name="Mongodin E.F."/>
        </authorList>
    </citation>
    <scope>NUCLEOTIDE SEQUENCE [LARGE SCALE GENOMIC DNA]</scope>
    <source>
        <strain evidence="2">3988T(B)14</strain>
    </source>
</reference>
<organism evidence="1 2">
    <name type="scientific">Bacteroides fragilis str. 3988T(B)14</name>
    <dbReference type="NCBI Taxonomy" id="1339315"/>
    <lineage>
        <taxon>Bacteria</taxon>
        <taxon>Pseudomonadati</taxon>
        <taxon>Bacteroidota</taxon>
        <taxon>Bacteroidia</taxon>
        <taxon>Bacteroidales</taxon>
        <taxon>Bacteroidaceae</taxon>
        <taxon>Bacteroides</taxon>
    </lineage>
</organism>
<dbReference type="AlphaFoldDB" id="A0A015SQL9"/>
<evidence type="ECO:0000313" key="2">
    <source>
        <dbReference type="Proteomes" id="UP000020529"/>
    </source>
</evidence>
<accession>A0A015SQL9</accession>
<gene>
    <name evidence="1" type="ORF">M124_3764</name>
</gene>
<evidence type="ECO:0000313" key="1">
    <source>
        <dbReference type="EMBL" id="EXY72542.1"/>
    </source>
</evidence>
<dbReference type="PATRIC" id="fig|1339315.3.peg.4402"/>
<name>A0A015SQL9_BACFG</name>
<comment type="caution">
    <text evidence="1">The sequence shown here is derived from an EMBL/GenBank/DDBJ whole genome shotgun (WGS) entry which is preliminary data.</text>
</comment>
<protein>
    <submittedName>
        <fullName evidence="1">Uncharacterized protein</fullName>
    </submittedName>
</protein>